<keyword evidence="1" id="KW-0175">Coiled coil</keyword>
<dbReference type="EMBL" id="BNCQ01000006">
    <property type="protein sequence ID" value="GIL99106.1"/>
    <property type="molecule type" value="Genomic_DNA"/>
</dbReference>
<gene>
    <name evidence="3" type="ORF">Vretifemale_2972</name>
    <name evidence="4" type="ORF">Vretimale_4321</name>
</gene>
<dbReference type="AlphaFoldDB" id="A0A8J4DFI1"/>
<dbReference type="Proteomes" id="UP000747110">
    <property type="component" value="Unassembled WGS sequence"/>
</dbReference>
<evidence type="ECO:0000313" key="4">
    <source>
        <dbReference type="EMBL" id="GIL99106.1"/>
    </source>
</evidence>
<evidence type="ECO:0000256" key="2">
    <source>
        <dbReference type="SAM" id="MobiDB-lite"/>
    </source>
</evidence>
<keyword evidence="6" id="KW-1185">Reference proteome</keyword>
<evidence type="ECO:0000256" key="1">
    <source>
        <dbReference type="SAM" id="Coils"/>
    </source>
</evidence>
<feature type="compositionally biased region" description="Low complexity" evidence="2">
    <location>
        <begin position="700"/>
        <end position="711"/>
    </location>
</feature>
<name>A0A8J4DFI1_9CHLO</name>
<comment type="caution">
    <text evidence="4">The sequence shown here is derived from an EMBL/GenBank/DDBJ whole genome shotgun (WGS) entry which is preliminary data.</text>
</comment>
<protein>
    <recommendedName>
        <fullName evidence="7">F-box domain-containing protein</fullName>
    </recommendedName>
</protein>
<organism evidence="4 5">
    <name type="scientific">Volvox reticuliferus</name>
    <dbReference type="NCBI Taxonomy" id="1737510"/>
    <lineage>
        <taxon>Eukaryota</taxon>
        <taxon>Viridiplantae</taxon>
        <taxon>Chlorophyta</taxon>
        <taxon>core chlorophytes</taxon>
        <taxon>Chlorophyceae</taxon>
        <taxon>CS clade</taxon>
        <taxon>Chlamydomonadales</taxon>
        <taxon>Volvocaceae</taxon>
        <taxon>Volvox</taxon>
    </lineage>
</organism>
<accession>A0A8J4DFI1</accession>
<evidence type="ECO:0000313" key="5">
    <source>
        <dbReference type="Proteomes" id="UP000722791"/>
    </source>
</evidence>
<dbReference type="SUPFAM" id="SSF52047">
    <property type="entry name" value="RNI-like"/>
    <property type="match status" value="1"/>
</dbReference>
<dbReference type="InterPro" id="IPR036047">
    <property type="entry name" value="F-box-like_dom_sf"/>
</dbReference>
<feature type="region of interest" description="Disordered" evidence="2">
    <location>
        <begin position="699"/>
        <end position="718"/>
    </location>
</feature>
<dbReference type="OrthoDB" id="551499at2759"/>
<evidence type="ECO:0000313" key="6">
    <source>
        <dbReference type="Proteomes" id="UP000747110"/>
    </source>
</evidence>
<proteinExistence type="predicted"/>
<reference evidence="4" key="1">
    <citation type="journal article" date="2021" name="Proc. Natl. Acad. Sci. U.S.A.">
        <title>Three genomes in the algal genus Volvox reveal the fate of a haploid sex-determining region after a transition to homothallism.</title>
        <authorList>
            <person name="Yamamoto K."/>
            <person name="Hamaji T."/>
            <person name="Kawai-Toyooka H."/>
            <person name="Matsuzaki R."/>
            <person name="Takahashi F."/>
            <person name="Nishimura Y."/>
            <person name="Kawachi M."/>
            <person name="Noguchi H."/>
            <person name="Minakuchi Y."/>
            <person name="Umen J.G."/>
            <person name="Toyoda A."/>
            <person name="Nozaki H."/>
        </authorList>
    </citation>
    <scope>NUCLEOTIDE SEQUENCE</scope>
    <source>
        <strain evidence="4">NIES-3785</strain>
        <strain evidence="3">NIES-3786</strain>
    </source>
</reference>
<feature type="region of interest" description="Disordered" evidence="2">
    <location>
        <begin position="470"/>
        <end position="503"/>
    </location>
</feature>
<feature type="compositionally biased region" description="Low complexity" evidence="2">
    <location>
        <begin position="489"/>
        <end position="499"/>
    </location>
</feature>
<dbReference type="Proteomes" id="UP000722791">
    <property type="component" value="Unassembled WGS sequence"/>
</dbReference>
<evidence type="ECO:0008006" key="7">
    <source>
        <dbReference type="Google" id="ProtNLM"/>
    </source>
</evidence>
<dbReference type="EMBL" id="BNCP01000004">
    <property type="protein sequence ID" value="GIL72623.1"/>
    <property type="molecule type" value="Genomic_DNA"/>
</dbReference>
<dbReference type="SUPFAM" id="SSF81383">
    <property type="entry name" value="F-box domain"/>
    <property type="match status" value="1"/>
</dbReference>
<sequence>MDVNVDWAGRLPGSVLLDIATYHLSLSDIKCASQVCQRWNSVLSLCCRRVVLKPFRSDARRGSRPTAAERYPTHLFCRRDTVCLLPLSKCRISAMDAHDLEIFASVLSDYRLPLLNVHYSVDEVAALRTRAEGAQRALEAARRARQAAVNRAHSRTAPAVLDPHPQQPYYALSVPLVTTLTSLLRSPRQPGRNLRRLVLRLTALPEPRALFSLALLPSLESLELIGGPAAFLEHSHLEALDALRGLKELTVEGVWDEVRRQYSDRGDLVQGGGGGGGGAGPAAAPWIHLDAMNPWEQGLANLQGADVGVEMEMQQPAPAAALQAHFWAAAGGLGGNGEAPWPEFFTSLEHLRVLRLRAINASDTAMAAAAAGFRRPTPLRLDLYLLTGLQALSVVGWQLDPGLSRMGQLQRLTHLQTDRVLSVAEWTVVRGLEGLAEAVLRAEVAGYMGQPKLIGGSVFLHYGNDQRSDNHGQLDFPLPPELRGDRSKAGGAAAATSGGTVSGGGASAAVGNLFLAGAGGMEEQRCSSSFRQRIKDLAEAHVQLEPLRFLSENTCLTKLSLRWRSASATRSHHAVAPGEPGGGGGQLPTPAVSLRPEVIENALLARQKYVRHMAALSELQDVELCCPGGELVLDATLLRALAPAWRVLRRLKYTGVVAGLSGVDEALGLFRRLQELGLYPTNPSIVNCCGTGDSVVVTEQQQQQQHQHQQQGAEGLSPSQGKLLLRTDRLPSGLQRLSLCHVDVLHIPGVGVRGLQRLELQTGSHWFGGAPSAAILAAAAAPIAAAAPRSPPGGTNAGNAVAAASPASSIEKHGVTGPAVAGPHTSVLRAPADATATPGRPRPVPGPWLLFGVPLLTHLDITAADLGPSELKPVLLSCGSQLRSLCLSIPEAQAQAPALMITLSEAFNVLLPKLAHLSVVLREPQRCGIYSVPEQASLFRGQDMRPADDGRADDGGSHSHFSFALSPVRQLMLALMPAATPAQHSCAGDRGGTAAGSGGGSIGGCTGRLTSLRELVLNLPWCGLSDTFAGGHENHHNHHLLLLPHELQQLEEQQQRFRQHFGPALVDTLASLGQLTQLTELKLSGPLIAHAVAHLERWALIALPHCHVDLSGAFP</sequence>
<feature type="coiled-coil region" evidence="1">
    <location>
        <begin position="124"/>
        <end position="151"/>
    </location>
</feature>
<evidence type="ECO:0000313" key="3">
    <source>
        <dbReference type="EMBL" id="GIL72623.1"/>
    </source>
</evidence>
<dbReference type="Gene3D" id="1.20.1280.50">
    <property type="match status" value="1"/>
</dbReference>